<accession>A0A9W6C253</accession>
<evidence type="ECO:0008006" key="4">
    <source>
        <dbReference type="Google" id="ProtNLM"/>
    </source>
</evidence>
<feature type="region of interest" description="Disordered" evidence="1">
    <location>
        <begin position="333"/>
        <end position="355"/>
    </location>
</feature>
<dbReference type="Proteomes" id="UP001165080">
    <property type="component" value="Unassembled WGS sequence"/>
</dbReference>
<dbReference type="EMBL" id="BRXU01000066">
    <property type="protein sequence ID" value="GLC62492.1"/>
    <property type="molecule type" value="Genomic_DNA"/>
</dbReference>
<evidence type="ECO:0000256" key="1">
    <source>
        <dbReference type="SAM" id="MobiDB-lite"/>
    </source>
</evidence>
<proteinExistence type="predicted"/>
<protein>
    <recommendedName>
        <fullName evidence="4">Lipoprotein</fullName>
    </recommendedName>
</protein>
<evidence type="ECO:0000313" key="3">
    <source>
        <dbReference type="Proteomes" id="UP001165080"/>
    </source>
</evidence>
<keyword evidence="3" id="KW-1185">Reference proteome</keyword>
<gene>
    <name evidence="2" type="primary">PLESTB003616</name>
    <name evidence="2" type="ORF">PLESTB_001905600</name>
</gene>
<feature type="region of interest" description="Disordered" evidence="1">
    <location>
        <begin position="184"/>
        <end position="235"/>
    </location>
</feature>
<dbReference type="PROSITE" id="PS51257">
    <property type="entry name" value="PROKAR_LIPOPROTEIN"/>
    <property type="match status" value="1"/>
</dbReference>
<name>A0A9W6C253_9CHLO</name>
<organism evidence="2 3">
    <name type="scientific">Pleodorina starrii</name>
    <dbReference type="NCBI Taxonomy" id="330485"/>
    <lineage>
        <taxon>Eukaryota</taxon>
        <taxon>Viridiplantae</taxon>
        <taxon>Chlorophyta</taxon>
        <taxon>core chlorophytes</taxon>
        <taxon>Chlorophyceae</taxon>
        <taxon>CS clade</taxon>
        <taxon>Chlamydomonadales</taxon>
        <taxon>Volvocaceae</taxon>
        <taxon>Pleodorina</taxon>
    </lineage>
</organism>
<reference evidence="2 3" key="1">
    <citation type="journal article" date="2023" name="Commun. Biol.">
        <title>Reorganization of the ancestral sex-determining regions during the evolution of trioecy in Pleodorina starrii.</title>
        <authorList>
            <person name="Takahashi K."/>
            <person name="Suzuki S."/>
            <person name="Kawai-Toyooka H."/>
            <person name="Yamamoto K."/>
            <person name="Hamaji T."/>
            <person name="Ootsuki R."/>
            <person name="Yamaguchi H."/>
            <person name="Kawachi M."/>
            <person name="Higashiyama T."/>
            <person name="Nozaki H."/>
        </authorList>
    </citation>
    <scope>NUCLEOTIDE SEQUENCE [LARGE SCALE GENOMIC DNA]</scope>
    <source>
        <strain evidence="2 3">NIES-4479</strain>
    </source>
</reference>
<comment type="caution">
    <text evidence="2">The sequence shown here is derived from an EMBL/GenBank/DDBJ whole genome shotgun (WGS) entry which is preliminary data.</text>
</comment>
<evidence type="ECO:0000313" key="2">
    <source>
        <dbReference type="EMBL" id="GLC62492.1"/>
    </source>
</evidence>
<sequence length="355" mass="36750">MHGGRPSPQPGPSTVACGVDSATLTDAALWAGVVRRATEHFMPRTTAALLALSAVVLTGCEPTTDEVASMVTAGAATTYDDALELREDIIAAGLQCPSTDQVVVPAENGIAYLECDKGMTAIAMAVASSKEDMEELVGARDNTGPGATPVISRGAASHGVDRVRVLSRGAQRLDIGRTAAALAAEDTGTTRGGASARQKTRVHAEASPMKQGPRPRTTTSQERPMDGTHRAGANTARDASLLDARARTAAFTSLRPALDALAAAAGDDPRLSSDARRVLRAVTRTHPADTLALAGLAARASTPKTRIPDALHELEGRGYLARLTRIAPHLAAALPTPPQSTPPTTQVESYNHGDS</sequence>
<dbReference type="AlphaFoldDB" id="A0A9W6C253"/>